<dbReference type="AlphaFoldDB" id="A0A397T085"/>
<evidence type="ECO:0000256" key="3">
    <source>
        <dbReference type="ARBA" id="ARBA00022525"/>
    </source>
</evidence>
<protein>
    <recommendedName>
        <fullName evidence="4">Crinkler effector protein N-terminal domain-containing protein</fullName>
    </recommendedName>
</protein>
<evidence type="ECO:0000313" key="5">
    <source>
        <dbReference type="EMBL" id="RIA91880.1"/>
    </source>
</evidence>
<feature type="domain" description="Crinkler effector protein N-terminal" evidence="4">
    <location>
        <begin position="3"/>
        <end position="101"/>
    </location>
</feature>
<dbReference type="InterPro" id="IPR045379">
    <property type="entry name" value="Crinkler_N"/>
</dbReference>
<dbReference type="GO" id="GO:0043657">
    <property type="term" value="C:host cell"/>
    <property type="evidence" value="ECO:0007669"/>
    <property type="project" value="UniProtKB-SubCell"/>
</dbReference>
<reference evidence="5 6" key="1">
    <citation type="submission" date="2018-06" db="EMBL/GenBank/DDBJ databases">
        <title>Comparative genomics reveals the genomic features of Rhizophagus irregularis, R. cerebriforme, R. diaphanum and Gigaspora rosea, and their symbiotic lifestyle signature.</title>
        <authorList>
            <person name="Morin E."/>
            <person name="San Clemente H."/>
            <person name="Chen E.C.H."/>
            <person name="De La Providencia I."/>
            <person name="Hainaut M."/>
            <person name="Kuo A."/>
            <person name="Kohler A."/>
            <person name="Murat C."/>
            <person name="Tang N."/>
            <person name="Roy S."/>
            <person name="Loubradou J."/>
            <person name="Henrissat B."/>
            <person name="Grigoriev I.V."/>
            <person name="Corradi N."/>
            <person name="Roux C."/>
            <person name="Martin F.M."/>
        </authorList>
    </citation>
    <scope>NUCLEOTIDE SEQUENCE [LARGE SCALE GENOMIC DNA]</scope>
    <source>
        <strain evidence="5 6">DAOM 227022</strain>
    </source>
</reference>
<gene>
    <name evidence="5" type="ORF">C1645_821430</name>
</gene>
<evidence type="ECO:0000256" key="2">
    <source>
        <dbReference type="ARBA" id="ARBA00004613"/>
    </source>
</evidence>
<name>A0A397T085_9GLOM</name>
<evidence type="ECO:0000259" key="4">
    <source>
        <dbReference type="Pfam" id="PF20147"/>
    </source>
</evidence>
<keyword evidence="3" id="KW-0964">Secreted</keyword>
<accession>A0A397T085</accession>
<dbReference type="GO" id="GO:0005576">
    <property type="term" value="C:extracellular region"/>
    <property type="evidence" value="ECO:0007669"/>
    <property type="project" value="UniProtKB-SubCell"/>
</dbReference>
<dbReference type="OrthoDB" id="2304312at2759"/>
<dbReference type="EMBL" id="QKYT01000140">
    <property type="protein sequence ID" value="RIA91880.1"/>
    <property type="molecule type" value="Genomic_DNA"/>
</dbReference>
<keyword evidence="6" id="KW-1185">Reference proteome</keyword>
<dbReference type="SUPFAM" id="SSF54236">
    <property type="entry name" value="Ubiquitin-like"/>
    <property type="match status" value="1"/>
</dbReference>
<dbReference type="Proteomes" id="UP000265703">
    <property type="component" value="Unassembled WGS sequence"/>
</dbReference>
<dbReference type="Pfam" id="PF20147">
    <property type="entry name" value="Crinkler"/>
    <property type="match status" value="1"/>
</dbReference>
<proteinExistence type="predicted"/>
<comment type="caution">
    <text evidence="5">The sequence shown here is derived from an EMBL/GenBank/DDBJ whole genome shotgun (WGS) entry which is preliminary data.</text>
</comment>
<comment type="subcellular location">
    <subcellularLocation>
        <location evidence="1">Host cell</location>
    </subcellularLocation>
    <subcellularLocation>
        <location evidence="2">Secreted</location>
    </subcellularLocation>
</comment>
<evidence type="ECO:0000256" key="1">
    <source>
        <dbReference type="ARBA" id="ARBA00004340"/>
    </source>
</evidence>
<sequence length="148" mass="16651">MSITLFCLIKGNTTANAFEVDIEKDKSISHLKKVIKAEKAPEFDNFPADKLRLWKVEIRDDHDDLLSNLTLNDGDELLATKKISKYFSDSPPEEHIYVIVKLPLLSLEEALSCIPPLITYFTDCVTLKTTTKAVGDPLASRDLMIDLL</sequence>
<evidence type="ECO:0000313" key="6">
    <source>
        <dbReference type="Proteomes" id="UP000265703"/>
    </source>
</evidence>
<organism evidence="5 6">
    <name type="scientific">Glomus cerebriforme</name>
    <dbReference type="NCBI Taxonomy" id="658196"/>
    <lineage>
        <taxon>Eukaryota</taxon>
        <taxon>Fungi</taxon>
        <taxon>Fungi incertae sedis</taxon>
        <taxon>Mucoromycota</taxon>
        <taxon>Glomeromycotina</taxon>
        <taxon>Glomeromycetes</taxon>
        <taxon>Glomerales</taxon>
        <taxon>Glomeraceae</taxon>
        <taxon>Glomus</taxon>
    </lineage>
</organism>
<dbReference type="InterPro" id="IPR029071">
    <property type="entry name" value="Ubiquitin-like_domsf"/>
</dbReference>